<dbReference type="SUPFAM" id="SSF52266">
    <property type="entry name" value="SGNH hydrolase"/>
    <property type="match status" value="1"/>
</dbReference>
<proteinExistence type="predicted"/>
<comment type="caution">
    <text evidence="1">The sequence shown here is derived from an EMBL/GenBank/DDBJ whole genome shotgun (WGS) entry which is preliminary data.</text>
</comment>
<keyword evidence="1" id="KW-0132">Cell division</keyword>
<evidence type="ECO:0000313" key="2">
    <source>
        <dbReference type="Proteomes" id="UP000245461"/>
    </source>
</evidence>
<reference evidence="1 2" key="1">
    <citation type="submission" date="2018-05" db="EMBL/GenBank/DDBJ databases">
        <title>Zavarzinia sp. HR-AS.</title>
        <authorList>
            <person name="Lee Y."/>
            <person name="Jeon C.O."/>
        </authorList>
    </citation>
    <scope>NUCLEOTIDE SEQUENCE [LARGE SCALE GENOMIC DNA]</scope>
    <source>
        <strain evidence="1 2">HR-AS</strain>
    </source>
</reference>
<organism evidence="1 2">
    <name type="scientific">Zavarzinia aquatilis</name>
    <dbReference type="NCBI Taxonomy" id="2211142"/>
    <lineage>
        <taxon>Bacteria</taxon>
        <taxon>Pseudomonadati</taxon>
        <taxon>Pseudomonadota</taxon>
        <taxon>Alphaproteobacteria</taxon>
        <taxon>Rhodospirillales</taxon>
        <taxon>Zavarziniaceae</taxon>
        <taxon>Zavarzinia</taxon>
    </lineage>
</organism>
<dbReference type="Gene3D" id="3.40.50.1110">
    <property type="entry name" value="SGNH hydrolase"/>
    <property type="match status" value="1"/>
</dbReference>
<evidence type="ECO:0000313" key="1">
    <source>
        <dbReference type="EMBL" id="PWR25685.1"/>
    </source>
</evidence>
<keyword evidence="1" id="KW-0131">Cell cycle</keyword>
<dbReference type="EMBL" id="QGLE01000001">
    <property type="protein sequence ID" value="PWR25685.1"/>
    <property type="molecule type" value="Genomic_DNA"/>
</dbReference>
<sequence>MVILLIGDSHMVHEGGLIDLLPPALTADGAKVYAYGACGTTPTDYLTPKTTDCGISSRVGTGPVQRAKGTGQPVWDARELIAKTKPNLVIVVMGDTLGAYKSADFPKAWVWDQVTSLTGELKSASLSCDWIGPPWGTNNPAFGKTEGRVTELSGYLAQIVGPCRYVDSTAFAAPGAWKSIDGQHLDAAGYKAWAAALRTAIEQKAAAPAAAAPAKPAGSDEPW</sequence>
<accession>A0A317EKB0</accession>
<dbReference type="GO" id="GO:0051301">
    <property type="term" value="P:cell division"/>
    <property type="evidence" value="ECO:0007669"/>
    <property type="project" value="UniProtKB-KW"/>
</dbReference>
<gene>
    <name evidence="1" type="ORF">DKG74_01600</name>
</gene>
<protein>
    <submittedName>
        <fullName evidence="1">Cell division protein FtsQ</fullName>
    </submittedName>
</protein>
<keyword evidence="2" id="KW-1185">Reference proteome</keyword>
<dbReference type="Proteomes" id="UP000245461">
    <property type="component" value="Unassembled WGS sequence"/>
</dbReference>
<name>A0A317EKB0_9PROT</name>
<dbReference type="GO" id="GO:0016788">
    <property type="term" value="F:hydrolase activity, acting on ester bonds"/>
    <property type="evidence" value="ECO:0007669"/>
    <property type="project" value="UniProtKB-ARBA"/>
</dbReference>
<dbReference type="InterPro" id="IPR036514">
    <property type="entry name" value="SGNH_hydro_sf"/>
</dbReference>
<dbReference type="AlphaFoldDB" id="A0A317EKB0"/>